<dbReference type="InterPro" id="IPR006171">
    <property type="entry name" value="TOPRIM_dom"/>
</dbReference>
<dbReference type="Gene3D" id="3.40.50.670">
    <property type="match status" value="2"/>
</dbReference>
<dbReference type="Gene3D" id="3.30.230.10">
    <property type="match status" value="1"/>
</dbReference>
<evidence type="ECO:0000256" key="4">
    <source>
        <dbReference type="ARBA" id="ARBA00022741"/>
    </source>
</evidence>
<evidence type="ECO:0000256" key="6">
    <source>
        <dbReference type="ARBA" id="ARBA00022842"/>
    </source>
</evidence>
<reference evidence="12 15" key="3">
    <citation type="submission" date="2020-02" db="EMBL/GenBank/DDBJ databases">
        <title>Newly sequenced genome of strain CSTR1 showed variability in Candidatus Kuenenia stuttgartiensis genomes.</title>
        <authorList>
            <person name="Ding C."/>
            <person name="Adrian L."/>
        </authorList>
    </citation>
    <scope>NUCLEOTIDE SEQUENCE [LARGE SCALE GENOMIC DNA]</scope>
    <source>
        <strain evidence="12 15">CSTR1</strain>
    </source>
</reference>
<comment type="cofactor">
    <cofactor evidence="10">
        <name>Mg(2+)</name>
        <dbReference type="ChEBI" id="CHEBI:18420"/>
    </cofactor>
    <cofactor evidence="10">
        <name>Mn(2+)</name>
        <dbReference type="ChEBI" id="CHEBI:29035"/>
    </cofactor>
    <cofactor evidence="10">
        <name>Ca(2+)</name>
        <dbReference type="ChEBI" id="CHEBI:29108"/>
    </cofactor>
    <text evidence="10">Binds two Mg(2+) per subunit. The magnesium ions form salt bridges with both the protein and the DNA. Can also accept other divalent metal cations, such as Mn(2+) or Ca(2+).</text>
</comment>
<evidence type="ECO:0000256" key="7">
    <source>
        <dbReference type="ARBA" id="ARBA00023029"/>
    </source>
</evidence>
<evidence type="ECO:0000259" key="11">
    <source>
        <dbReference type="PROSITE" id="PS50880"/>
    </source>
</evidence>
<evidence type="ECO:0000256" key="5">
    <source>
        <dbReference type="ARBA" id="ARBA00022840"/>
    </source>
</evidence>
<dbReference type="InterPro" id="IPR002288">
    <property type="entry name" value="DNA_gyrase_B_C"/>
</dbReference>
<dbReference type="PANTHER" id="PTHR45866">
    <property type="entry name" value="DNA GYRASE/TOPOISOMERASE SUBUNIT B"/>
    <property type="match status" value="1"/>
</dbReference>
<keyword evidence="4 10" id="KW-0547">Nucleotide-binding</keyword>
<evidence type="ECO:0000313" key="12">
    <source>
        <dbReference type="EMBL" id="QII09383.1"/>
    </source>
</evidence>
<keyword evidence="6 10" id="KW-0460">Magnesium</keyword>
<evidence type="ECO:0000256" key="8">
    <source>
        <dbReference type="ARBA" id="ARBA00023125"/>
    </source>
</evidence>
<dbReference type="PROSITE" id="PS50880">
    <property type="entry name" value="TOPRIM"/>
    <property type="match status" value="1"/>
</dbReference>
<keyword evidence="5 10" id="KW-0067">ATP-binding</keyword>
<dbReference type="InterPro" id="IPR036890">
    <property type="entry name" value="HATPase_C_sf"/>
</dbReference>
<dbReference type="SMART" id="SM00433">
    <property type="entry name" value="TOP2c"/>
    <property type="match status" value="1"/>
</dbReference>
<sequence>MTNNDTLDAVLEADAYDATSIKTLGGIEAVRKRPAMYIGDTTANGLHHLVEEIVCNSVDEALAGFCENIAVKINVDGSVTVVDDGRGIPVDIHKETNKSALEVVMTMLHAGGKFEHKSYKTSGGLHGVGVSVVNALSEWFEVEVKRNGHVYFQRYEKGEVITPVETRGITKKRGTKIVFKPDHEIFEDTAFCYETIAKRLREYAFLNKGLKITFTDEKTDKNETFQYEGGIRAFVEELNSGKEVIHKDIIYLEKEINEIVVEVAFQYNESYNENIYSFANNINTVEGGTHLSGFRAALTRTLNNYLKNKKIQGEEKAPTGDDYKEGLTAVISIKLPEPQFEGQTKTKLGNREVQGIVETIIGEQLGIYFEETPSTAKAIINKGIEASRAREAARKARDLTRRKGALSSSNLPGKLADCSSRDFETSELFLVEGISAGGTAKQGRDRRVQAILPLKGVILNVEKARIDKMLSNEEIRTLISALGTGIGIDDFNLKNLRYAKIIIMTDADIDGAHIRTLLLTFFFRQMIELIDKGHVYIAQPPLFKIVKNKRQEYIYDDKGLQKKLITFGIEGTVMEICSDKKETLDSQTLEKLLPLLVQMEEHIKFLSKKGVSLRKFLSLRNKETGKLPYYKVTYKDKITYLSSEEDLEAYIKEKQQKEGKELEILEEDDMADEKEKGEGGAIEVIEYHECKEIEKTINLIEGFGFTIDEYFRGQNDEKPKYKLIAGESEINAFSLNEILEKIREIARKGMEIQRYKGLGEMNAEELAETTMNFNTRTLLKVKVEDAAKADSIFSTLAGKDVQRRREFIEKHALEVRNLDI</sequence>
<dbReference type="EC" id="5.6.2.2" evidence="10"/>
<comment type="miscellaneous">
    <text evidence="10">Few gyrases are as efficient as E.coli at forming negative supercoils. Not all organisms have 2 type II topoisomerases; in organisms with a single type II topoisomerase this enzyme also has to decatenate newly replicated chromosomes.</text>
</comment>
<dbReference type="PRINTS" id="PR01159">
    <property type="entry name" value="DNAGYRASEB"/>
</dbReference>
<feature type="binding site" evidence="10">
    <location>
        <position position="508"/>
    </location>
    <ligand>
        <name>Mg(2+)</name>
        <dbReference type="ChEBI" id="CHEBI:18420"/>
        <label>2</label>
    </ligand>
</feature>
<dbReference type="InterPro" id="IPR000565">
    <property type="entry name" value="Topo_IIA_B"/>
</dbReference>
<feature type="domain" description="Toprim" evidence="11">
    <location>
        <begin position="426"/>
        <end position="541"/>
    </location>
</feature>
<dbReference type="SUPFAM" id="SSF54211">
    <property type="entry name" value="Ribosomal protein S5 domain 2-like"/>
    <property type="match status" value="1"/>
</dbReference>
<keyword evidence="3 10" id="KW-0479">Metal-binding</keyword>
<dbReference type="AlphaFoldDB" id="A0A2C9CG64"/>
<dbReference type="NCBIfam" id="TIGR01059">
    <property type="entry name" value="gyrB"/>
    <property type="match status" value="1"/>
</dbReference>
<keyword evidence="9 10" id="KW-0413">Isomerase</keyword>
<dbReference type="Proteomes" id="UP000221734">
    <property type="component" value="Chromosome Kuenenia_stuttgartiensis_MBR1"/>
</dbReference>
<dbReference type="GO" id="GO:0003918">
    <property type="term" value="F:DNA topoisomerase type II (double strand cut, ATP-hydrolyzing) activity"/>
    <property type="evidence" value="ECO:0007669"/>
    <property type="project" value="UniProtKB-UniRule"/>
</dbReference>
<dbReference type="NCBIfam" id="NF004189">
    <property type="entry name" value="PRK05644.1"/>
    <property type="match status" value="1"/>
</dbReference>
<keyword evidence="8" id="KW-0238">DNA-binding</keyword>
<dbReference type="InterPro" id="IPR034160">
    <property type="entry name" value="TOPRIM_GyrB"/>
</dbReference>
<dbReference type="InterPro" id="IPR001241">
    <property type="entry name" value="Topo_IIA"/>
</dbReference>
<dbReference type="InterPro" id="IPR003594">
    <property type="entry name" value="HATPase_dom"/>
</dbReference>
<dbReference type="SMART" id="SM00387">
    <property type="entry name" value="HATPase_c"/>
    <property type="match status" value="1"/>
</dbReference>
<dbReference type="FunFam" id="3.30.230.10:FF:000005">
    <property type="entry name" value="DNA gyrase subunit B"/>
    <property type="match status" value="1"/>
</dbReference>
<dbReference type="Proteomes" id="UP000501926">
    <property type="component" value="Chromosome"/>
</dbReference>
<dbReference type="GO" id="GO:0005737">
    <property type="term" value="C:cytoplasm"/>
    <property type="evidence" value="ECO:0007669"/>
    <property type="project" value="UniProtKB-SubCell"/>
</dbReference>
<dbReference type="Gene3D" id="3.30.565.10">
    <property type="entry name" value="Histidine kinase-like ATPase, C-terminal domain"/>
    <property type="match status" value="1"/>
</dbReference>
<dbReference type="InterPro" id="IPR013506">
    <property type="entry name" value="Topo_IIA_bsu_dom2"/>
</dbReference>
<dbReference type="NCBIfam" id="NF011501">
    <property type="entry name" value="PRK14939.1"/>
    <property type="match status" value="1"/>
</dbReference>
<evidence type="ECO:0000256" key="2">
    <source>
        <dbReference type="ARBA" id="ARBA00010708"/>
    </source>
</evidence>
<feature type="binding site" evidence="10">
    <location>
        <position position="506"/>
    </location>
    <ligand>
        <name>Mg(2+)</name>
        <dbReference type="ChEBI" id="CHEBI:18420"/>
        <label>1</label>
        <note>catalytic</note>
    </ligand>
</feature>
<dbReference type="Pfam" id="PF00204">
    <property type="entry name" value="DNA_gyraseB"/>
    <property type="match status" value="1"/>
</dbReference>
<dbReference type="InterPro" id="IPR014721">
    <property type="entry name" value="Ribsml_uS5_D2-typ_fold_subgr"/>
</dbReference>
<comment type="similarity">
    <text evidence="2 10">Belongs to the type II topoisomerase GyrB family.</text>
</comment>
<dbReference type="InterPro" id="IPR011557">
    <property type="entry name" value="GyrB"/>
</dbReference>
<evidence type="ECO:0000313" key="13">
    <source>
        <dbReference type="EMBL" id="SOH04645.1"/>
    </source>
</evidence>
<dbReference type="FunFam" id="3.30.565.10:FF:000002">
    <property type="entry name" value="DNA gyrase subunit B"/>
    <property type="match status" value="1"/>
</dbReference>
<dbReference type="GO" id="GO:0005694">
    <property type="term" value="C:chromosome"/>
    <property type="evidence" value="ECO:0007669"/>
    <property type="project" value="InterPro"/>
</dbReference>
<evidence type="ECO:0000256" key="9">
    <source>
        <dbReference type="ARBA" id="ARBA00023235"/>
    </source>
</evidence>
<dbReference type="CDD" id="cd03366">
    <property type="entry name" value="TOPRIM_TopoIIA_GyrB"/>
    <property type="match status" value="1"/>
</dbReference>
<dbReference type="GO" id="GO:0005524">
    <property type="term" value="F:ATP binding"/>
    <property type="evidence" value="ECO:0007669"/>
    <property type="project" value="UniProtKB-UniRule"/>
</dbReference>
<dbReference type="GO" id="GO:0006265">
    <property type="term" value="P:DNA topological change"/>
    <property type="evidence" value="ECO:0007669"/>
    <property type="project" value="UniProtKB-UniRule"/>
</dbReference>
<dbReference type="Pfam" id="PF02518">
    <property type="entry name" value="HATPase_c"/>
    <property type="match status" value="1"/>
</dbReference>
<dbReference type="Pfam" id="PF01751">
    <property type="entry name" value="Toprim"/>
    <property type="match status" value="1"/>
</dbReference>
<dbReference type="PRINTS" id="PR00418">
    <property type="entry name" value="TPI2FAMILY"/>
</dbReference>
<evidence type="ECO:0000256" key="1">
    <source>
        <dbReference type="ARBA" id="ARBA00000185"/>
    </source>
</evidence>
<keyword evidence="7 10" id="KW-0799">Topoisomerase</keyword>
<dbReference type="InterPro" id="IPR020568">
    <property type="entry name" value="Ribosomal_Su5_D2-typ_SF"/>
</dbReference>
<dbReference type="GO" id="GO:0003677">
    <property type="term" value="F:DNA binding"/>
    <property type="evidence" value="ECO:0007669"/>
    <property type="project" value="UniProtKB-KW"/>
</dbReference>
<keyword evidence="14" id="KW-1185">Reference proteome</keyword>
<dbReference type="RefSeq" id="WP_099325336.1">
    <property type="nucleotide sequence ID" value="NZ_CP049055.1"/>
</dbReference>
<comment type="caution">
    <text evidence="10">Lacks conserved residue(s) required for the propagation of feature annotation.</text>
</comment>
<dbReference type="CDD" id="cd00822">
    <property type="entry name" value="TopoII_Trans_DNA_gyrase"/>
    <property type="match status" value="1"/>
</dbReference>
<comment type="function">
    <text evidence="10">A type II topoisomerase that negatively supercoils closed circular double-stranded (ds) DNA in an ATP-dependent manner to modulate DNA topology and maintain chromosomes in an underwound state. Negative supercoiling favors strand separation, and DNA replication, transcription, recombination and repair, all of which involve strand separation. Also able to catalyze the interconversion of other topological isomers of dsDNA rings, including catenanes and knotted rings. Type II topoisomerases break and join 2 DNA strands simultaneously in an ATP-dependent manner.</text>
</comment>
<evidence type="ECO:0000256" key="10">
    <source>
        <dbReference type="HAMAP-Rule" id="MF_01898"/>
    </source>
</evidence>
<dbReference type="CDD" id="cd16928">
    <property type="entry name" value="HATPase_GyrB-like"/>
    <property type="match status" value="1"/>
</dbReference>
<gene>
    <name evidence="13" type="primary">gyrB_2</name>
    <name evidence="10" type="synonym">gyrB</name>
    <name evidence="12" type="ORF">KsCSTR_00040</name>
    <name evidence="13" type="ORF">KSMBR1_2148</name>
</gene>
<dbReference type="EMBL" id="LT934425">
    <property type="protein sequence ID" value="SOH04645.1"/>
    <property type="molecule type" value="Genomic_DNA"/>
</dbReference>
<evidence type="ECO:0000256" key="3">
    <source>
        <dbReference type="ARBA" id="ARBA00022723"/>
    </source>
</evidence>
<dbReference type="KEGG" id="kst:KSMBR1_2148"/>
<dbReference type="Pfam" id="PF00986">
    <property type="entry name" value="DNA_gyraseB_C"/>
    <property type="match status" value="1"/>
</dbReference>
<comment type="subcellular location">
    <subcellularLocation>
        <location evidence="10">Cytoplasm</location>
    </subcellularLocation>
</comment>
<reference evidence="13" key="2">
    <citation type="submission" date="2017-10" db="EMBL/GenBank/DDBJ databases">
        <authorList>
            <person name="Banno H."/>
            <person name="Chua N.-H."/>
        </authorList>
    </citation>
    <scope>NUCLEOTIDE SEQUENCE [LARGE SCALE GENOMIC DNA]</scope>
    <source>
        <strain evidence="13">Kuenenia_mbr1_ru-nijmegen</strain>
    </source>
</reference>
<dbReference type="OrthoDB" id="9802808at2"/>
<dbReference type="GO" id="GO:0046872">
    <property type="term" value="F:metal ion binding"/>
    <property type="evidence" value="ECO:0007669"/>
    <property type="project" value="UniProtKB-KW"/>
</dbReference>
<dbReference type="SUPFAM" id="SSF55874">
    <property type="entry name" value="ATPase domain of HSP90 chaperone/DNA topoisomerase II/histidine kinase"/>
    <property type="match status" value="1"/>
</dbReference>
<dbReference type="GO" id="GO:0006261">
    <property type="term" value="P:DNA-templated DNA replication"/>
    <property type="evidence" value="ECO:0007669"/>
    <property type="project" value="UniProtKB-UniRule"/>
</dbReference>
<feature type="binding site" evidence="10">
    <location>
        <position position="432"/>
    </location>
    <ligand>
        <name>Mg(2+)</name>
        <dbReference type="ChEBI" id="CHEBI:18420"/>
        <label>1</label>
        <note>catalytic</note>
    </ligand>
</feature>
<dbReference type="SUPFAM" id="SSF56719">
    <property type="entry name" value="Type II DNA topoisomerase"/>
    <property type="match status" value="1"/>
</dbReference>
<proteinExistence type="inferred from homology"/>
<dbReference type="PANTHER" id="PTHR45866:SF1">
    <property type="entry name" value="DNA GYRASE SUBUNIT B, MITOCHONDRIAL"/>
    <property type="match status" value="1"/>
</dbReference>
<organism evidence="13 14">
    <name type="scientific">Kuenenia stuttgartiensis</name>
    <dbReference type="NCBI Taxonomy" id="174633"/>
    <lineage>
        <taxon>Bacteria</taxon>
        <taxon>Pseudomonadati</taxon>
        <taxon>Planctomycetota</taxon>
        <taxon>Candidatus Brocadiia</taxon>
        <taxon>Candidatus Brocadiales</taxon>
        <taxon>Candidatus Brocadiaceae</taxon>
        <taxon>Candidatus Kuenenia</taxon>
    </lineage>
</organism>
<name>A0A2C9CG64_KUEST</name>
<comment type="subunit">
    <text evidence="10">Heterotetramer, composed of two GyrA and two GyrB chains. In the heterotetramer, GyrA contains the active site tyrosine that forms a transient covalent intermediate with DNA, while GyrB binds cofactors and catalyzes ATP hydrolysis.</text>
</comment>
<comment type="catalytic activity">
    <reaction evidence="1 10">
        <text>ATP-dependent breakage, passage and rejoining of double-stranded DNA.</text>
        <dbReference type="EC" id="5.6.2.2"/>
    </reaction>
</comment>
<reference evidence="14" key="1">
    <citation type="submission" date="2017-10" db="EMBL/GenBank/DDBJ databases">
        <authorList>
            <person name="Frank J."/>
        </authorList>
    </citation>
    <scope>NUCLEOTIDE SEQUENCE [LARGE SCALE GENOMIC DNA]</scope>
</reference>
<accession>A0A2C9CG64</accession>
<dbReference type="HAMAP" id="MF_01898">
    <property type="entry name" value="GyrB"/>
    <property type="match status" value="1"/>
</dbReference>
<evidence type="ECO:0000313" key="14">
    <source>
        <dbReference type="Proteomes" id="UP000221734"/>
    </source>
</evidence>
<dbReference type="EMBL" id="CP049055">
    <property type="protein sequence ID" value="QII09383.1"/>
    <property type="molecule type" value="Genomic_DNA"/>
</dbReference>
<dbReference type="InterPro" id="IPR013759">
    <property type="entry name" value="Topo_IIA_B_C"/>
</dbReference>
<feature type="site" description="Interaction with DNA" evidence="10">
    <location>
        <position position="460"/>
    </location>
</feature>
<dbReference type="InterPro" id="IPR013760">
    <property type="entry name" value="Topo_IIA-like_dom_sf"/>
</dbReference>
<evidence type="ECO:0000313" key="15">
    <source>
        <dbReference type="Proteomes" id="UP000501926"/>
    </source>
</evidence>
<protein>
    <recommendedName>
        <fullName evidence="10">DNA gyrase subunit B</fullName>
        <ecNumber evidence="10">5.6.2.2</ecNumber>
    </recommendedName>
</protein>
<feature type="binding site" evidence="10">
    <location>
        <position position="506"/>
    </location>
    <ligand>
        <name>Mg(2+)</name>
        <dbReference type="ChEBI" id="CHEBI:18420"/>
        <label>2</label>
    </ligand>
</feature>
<keyword evidence="10" id="KW-0963">Cytoplasm</keyword>